<feature type="transmembrane region" description="Helical" evidence="2">
    <location>
        <begin position="70"/>
        <end position="90"/>
    </location>
</feature>
<evidence type="ECO:0000313" key="3">
    <source>
        <dbReference type="EMBL" id="PWB86440.1"/>
    </source>
</evidence>
<keyword evidence="2" id="KW-1133">Transmembrane helix</keyword>
<keyword evidence="2" id="KW-0472">Membrane</keyword>
<dbReference type="OrthoDB" id="77766at2157"/>
<reference evidence="3 4" key="1">
    <citation type="submission" date="2017-03" db="EMBL/GenBank/DDBJ databases">
        <title>Genome sequence of Methanobrevibacter thaueri.</title>
        <authorList>
            <person name="Poehlein A."/>
            <person name="Seedorf H."/>
            <person name="Daniel R."/>
        </authorList>
    </citation>
    <scope>NUCLEOTIDE SEQUENCE [LARGE SCALE GENOMIC DNA]</scope>
    <source>
        <strain evidence="3 4">DSM 11995</strain>
    </source>
</reference>
<feature type="compositionally biased region" description="Basic and acidic residues" evidence="1">
    <location>
        <begin position="1"/>
        <end position="19"/>
    </location>
</feature>
<sequence>MNRKPRDPLHPRGFEETQELRNQITRDFPKPNKKEEKDELSPLKKLNHKLGVYLSPKTTSISDEEKKRKIGVIISTIIIITLVVSAYYFIIYEPTQEQLSIAKTTKLNELHDLYSGALATSPNALLLENKINDAQSPEEIETINILTPATKDWKSYHKKSIGLNQDRYNRTMAVYENESKNTIIPISEAMEIVNENDATILSKIKFEEPNTVSVPILVSRLQAGAGLVKVGSVVDIYTNYNSSDDNYTTNSSAPKISGCTVLSIMRYEENGEIDSEYSKTKMTVKGNDTYPRENTRGFSSDVLEMIKGAIVNGYDENETYKMLEDYGVKLSNYEREINLGDLDAQYMLLIETPQEKVNYVLNNMDNIVLTIPTSEAPDWMVKEINSTYQN</sequence>
<dbReference type="RefSeq" id="WP_116592353.1">
    <property type="nucleotide sequence ID" value="NZ_MZGS01000024.1"/>
</dbReference>
<protein>
    <recommendedName>
        <fullName evidence="5">Flp pilus assembly protein RcpC/CpaB domain-containing protein</fullName>
    </recommendedName>
</protein>
<dbReference type="Proteomes" id="UP000251717">
    <property type="component" value="Unassembled WGS sequence"/>
</dbReference>
<accession>A0A315XKU4</accession>
<evidence type="ECO:0000256" key="2">
    <source>
        <dbReference type="SAM" id="Phobius"/>
    </source>
</evidence>
<dbReference type="AlphaFoldDB" id="A0A315XKU4"/>
<keyword evidence="4" id="KW-1185">Reference proteome</keyword>
<evidence type="ECO:0000256" key="1">
    <source>
        <dbReference type="SAM" id="MobiDB-lite"/>
    </source>
</evidence>
<dbReference type="InterPro" id="IPR007509">
    <property type="entry name" value="DUF515"/>
</dbReference>
<keyword evidence="2" id="KW-0812">Transmembrane</keyword>
<feature type="compositionally biased region" description="Basic and acidic residues" evidence="1">
    <location>
        <begin position="27"/>
        <end position="41"/>
    </location>
</feature>
<evidence type="ECO:0008006" key="5">
    <source>
        <dbReference type="Google" id="ProtNLM"/>
    </source>
</evidence>
<proteinExistence type="predicted"/>
<name>A0A315XKU4_9EURY</name>
<evidence type="ECO:0000313" key="4">
    <source>
        <dbReference type="Proteomes" id="UP000251717"/>
    </source>
</evidence>
<gene>
    <name evidence="3" type="ORF">MBBTH_14230</name>
</gene>
<dbReference type="EMBL" id="MZGS01000024">
    <property type="protein sequence ID" value="PWB86440.1"/>
    <property type="molecule type" value="Genomic_DNA"/>
</dbReference>
<feature type="region of interest" description="Disordered" evidence="1">
    <location>
        <begin position="1"/>
        <end position="41"/>
    </location>
</feature>
<organism evidence="3 4">
    <name type="scientific">Methanobrevibacter thaueri</name>
    <dbReference type="NCBI Taxonomy" id="190975"/>
    <lineage>
        <taxon>Archaea</taxon>
        <taxon>Methanobacteriati</taxon>
        <taxon>Methanobacteriota</taxon>
        <taxon>Methanomada group</taxon>
        <taxon>Methanobacteria</taxon>
        <taxon>Methanobacteriales</taxon>
        <taxon>Methanobacteriaceae</taxon>
        <taxon>Methanobrevibacter</taxon>
    </lineage>
</organism>
<comment type="caution">
    <text evidence="3">The sequence shown here is derived from an EMBL/GenBank/DDBJ whole genome shotgun (WGS) entry which is preliminary data.</text>
</comment>
<dbReference type="Pfam" id="PF04415">
    <property type="entry name" value="DUF515"/>
    <property type="match status" value="1"/>
</dbReference>